<dbReference type="ExpressionAtlas" id="A0A1D6J5M9">
    <property type="expression patterns" value="baseline and differential"/>
</dbReference>
<reference evidence="5" key="1">
    <citation type="submission" date="2015-12" db="EMBL/GenBank/DDBJ databases">
        <title>Update maize B73 reference genome by single molecule sequencing technologies.</title>
        <authorList>
            <consortium name="Maize Genome Sequencing Project"/>
            <person name="Ware D."/>
        </authorList>
    </citation>
    <scope>NUCLEOTIDE SEQUENCE</scope>
    <source>
        <tissue evidence="5">Seedling</tissue>
    </source>
</reference>
<dbReference type="PANTHER" id="PTHR23335">
    <property type="entry name" value="CALMODULIN-BINDING TRANSCRIPTION ACTIVATOR CAMTA"/>
    <property type="match status" value="1"/>
</dbReference>
<evidence type="ECO:0000313" key="5">
    <source>
        <dbReference type="EMBL" id="AQK43248.1"/>
    </source>
</evidence>
<dbReference type="InterPro" id="IPR005559">
    <property type="entry name" value="CG-1_dom"/>
</dbReference>
<dbReference type="PROSITE" id="PS51437">
    <property type="entry name" value="CG_1"/>
    <property type="match status" value="1"/>
</dbReference>
<dbReference type="GO" id="GO:0005634">
    <property type="term" value="C:nucleus"/>
    <property type="evidence" value="ECO:0007669"/>
    <property type="project" value="UniProtKB-SubCell"/>
</dbReference>
<proteinExistence type="predicted"/>
<name>A0A1D6J5M9_MAIZE</name>
<keyword evidence="3" id="KW-0539">Nucleus</keyword>
<keyword evidence="2" id="KW-0804">Transcription</keyword>
<dbReference type="Pfam" id="PF03859">
    <property type="entry name" value="CG-1"/>
    <property type="match status" value="1"/>
</dbReference>
<dbReference type="SMART" id="SM01076">
    <property type="entry name" value="CG-1"/>
    <property type="match status" value="1"/>
</dbReference>
<evidence type="ECO:0000256" key="1">
    <source>
        <dbReference type="ARBA" id="ARBA00004123"/>
    </source>
</evidence>
<sequence length="107" mass="12964">MSQSFDINVLREEARSRWLKPSEVYYILQNHERFPITHEAPKKPPSGSLFLYNRRVNRYFRRDGHTWRRKKDGRTVGEAHERLKVYFRRLSIALNHSSCLHTFICIF</sequence>
<dbReference type="EMBL" id="CM000786">
    <property type="protein sequence ID" value="AQK43251.1"/>
    <property type="molecule type" value="Genomic_DNA"/>
</dbReference>
<feature type="domain" description="CG-1" evidence="4">
    <location>
        <begin position="7"/>
        <end position="107"/>
    </location>
</feature>
<evidence type="ECO:0000256" key="2">
    <source>
        <dbReference type="ARBA" id="ARBA00023163"/>
    </source>
</evidence>
<dbReference type="AlphaFoldDB" id="A0A1D6J5M9"/>
<evidence type="ECO:0000259" key="4">
    <source>
        <dbReference type="PROSITE" id="PS51437"/>
    </source>
</evidence>
<gene>
    <name evidence="5" type="ORF">ZEAMMB73_Zm00001d025235</name>
</gene>
<dbReference type="GO" id="GO:0003677">
    <property type="term" value="F:DNA binding"/>
    <property type="evidence" value="ECO:0007669"/>
    <property type="project" value="InterPro"/>
</dbReference>
<dbReference type="EMBL" id="CM000786">
    <property type="protein sequence ID" value="AQK43248.1"/>
    <property type="molecule type" value="Genomic_DNA"/>
</dbReference>
<evidence type="ECO:0000256" key="3">
    <source>
        <dbReference type="ARBA" id="ARBA00023242"/>
    </source>
</evidence>
<comment type="subcellular location">
    <subcellularLocation>
        <location evidence="1">Nucleus</location>
    </subcellularLocation>
</comment>
<dbReference type="PANTHER" id="PTHR23335:SF1">
    <property type="entry name" value="CALMODULIN-BINDING TRANSCRIPTION ACTIVATOR, ISOFORM F"/>
    <property type="match status" value="1"/>
</dbReference>
<accession>A0A1D6J5M9</accession>
<protein>
    <submittedName>
        <fullName evidence="5">Calmodulin-binding transcription activator 4</fullName>
    </submittedName>
</protein>
<organism evidence="5">
    <name type="scientific">Zea mays</name>
    <name type="common">Maize</name>
    <dbReference type="NCBI Taxonomy" id="4577"/>
    <lineage>
        <taxon>Eukaryota</taxon>
        <taxon>Viridiplantae</taxon>
        <taxon>Streptophyta</taxon>
        <taxon>Embryophyta</taxon>
        <taxon>Tracheophyta</taxon>
        <taxon>Spermatophyta</taxon>
        <taxon>Magnoliopsida</taxon>
        <taxon>Liliopsida</taxon>
        <taxon>Poales</taxon>
        <taxon>Poaceae</taxon>
        <taxon>PACMAD clade</taxon>
        <taxon>Panicoideae</taxon>
        <taxon>Andropogonodae</taxon>
        <taxon>Andropogoneae</taxon>
        <taxon>Tripsacinae</taxon>
        <taxon>Zea</taxon>
    </lineage>
</organism>